<name>A0A1E5GTG0_9ENTE</name>
<dbReference type="InterPro" id="IPR016039">
    <property type="entry name" value="Thiolase-like"/>
</dbReference>
<gene>
    <name evidence="10" type="ORF">BCR23_07335</name>
</gene>
<proteinExistence type="inferred from homology"/>
<dbReference type="OrthoDB" id="9764892at2"/>
<dbReference type="AlphaFoldDB" id="A0A1E5GTG0"/>
<dbReference type="RefSeq" id="WP_069635151.1">
    <property type="nucleotide sequence ID" value="NZ_JXKZ01000004.1"/>
</dbReference>
<reference evidence="11" key="1">
    <citation type="submission" date="2016-09" db="EMBL/GenBank/DDBJ databases">
        <authorList>
            <person name="Gulvik C.A."/>
        </authorList>
    </citation>
    <scope>NUCLEOTIDE SEQUENCE [LARGE SCALE GENOMIC DNA]</scope>
    <source>
        <strain evidence="11">LMG 26306</strain>
    </source>
</reference>
<dbReference type="Proteomes" id="UP000094764">
    <property type="component" value="Unassembled WGS sequence"/>
</dbReference>
<evidence type="ECO:0000313" key="10">
    <source>
        <dbReference type="EMBL" id="OEG15953.1"/>
    </source>
</evidence>
<dbReference type="Pfam" id="PF02803">
    <property type="entry name" value="Thiolase_C"/>
    <property type="match status" value="1"/>
</dbReference>
<evidence type="ECO:0000259" key="9">
    <source>
        <dbReference type="Pfam" id="PF02803"/>
    </source>
</evidence>
<feature type="active site" description="Proton acceptor" evidence="6">
    <location>
        <position position="379"/>
    </location>
</feature>
<feature type="active site" description="Acyl-thioester intermediate" evidence="6">
    <location>
        <position position="89"/>
    </location>
</feature>
<evidence type="ECO:0000256" key="5">
    <source>
        <dbReference type="ARBA" id="ARBA00030755"/>
    </source>
</evidence>
<keyword evidence="11" id="KW-1185">Reference proteome</keyword>
<keyword evidence="4 7" id="KW-0012">Acyltransferase</keyword>
<protein>
    <recommendedName>
        <fullName evidence="2">acetyl-CoA C-acetyltransferase</fullName>
        <ecNumber evidence="2">2.3.1.9</ecNumber>
    </recommendedName>
    <alternativeName>
        <fullName evidence="5">Acetoacetyl-CoA thiolase</fullName>
    </alternativeName>
</protein>
<evidence type="ECO:0000256" key="2">
    <source>
        <dbReference type="ARBA" id="ARBA00012705"/>
    </source>
</evidence>
<dbReference type="InterPro" id="IPR002155">
    <property type="entry name" value="Thiolase"/>
</dbReference>
<dbReference type="PROSITE" id="PS00099">
    <property type="entry name" value="THIOLASE_3"/>
    <property type="match status" value="1"/>
</dbReference>
<sequence>MSRKVVIVSALRTAIGAMGGTLSNVKVSDLGAHVIKEILISTGIDSKMIDEVYMGCVFQAGQGQNVARQAAVKAGISYDVPATTVNILCGSGLHTVNLAAKLIASETADVIIAGGMENMSAAPFLLEKARFGYRLGNDKLIDSMINDGLEDAFHQIHMGETAENVAEQWDLTREELDYFSENSQKKAINALESKIFKDEIVPITIKNKKGSFEFVQDECVRSNTSFEHLSTLKSVFKQNGIVTAGNSSGIGDGAAAILLMSEEKAKQLNLKILGYWEAGELSGVDPSIMGIGPIAATKKALKKTKYSVEDFDLVELNEAFASQSLAVIKELGLDQQIVNVNGGAIALGHPLGASGCRILVTLLHEMNRRGSKLGLASLCIGGGMGSSTIISNL</sequence>
<dbReference type="PIRSF" id="PIRSF000429">
    <property type="entry name" value="Ac-CoA_Ac_transf"/>
    <property type="match status" value="1"/>
</dbReference>
<dbReference type="InterPro" id="IPR020617">
    <property type="entry name" value="Thiolase_C"/>
</dbReference>
<dbReference type="SUPFAM" id="SSF53901">
    <property type="entry name" value="Thiolase-like"/>
    <property type="match status" value="2"/>
</dbReference>
<dbReference type="FunFam" id="3.40.47.10:FF:000010">
    <property type="entry name" value="Acetyl-CoA acetyltransferase (Thiolase)"/>
    <property type="match status" value="1"/>
</dbReference>
<dbReference type="PROSITE" id="PS00737">
    <property type="entry name" value="THIOLASE_2"/>
    <property type="match status" value="1"/>
</dbReference>
<feature type="active site" description="Proton acceptor" evidence="6">
    <location>
        <position position="349"/>
    </location>
</feature>
<organism evidence="10 11">
    <name type="scientific">Enterococcus quebecensis</name>
    <dbReference type="NCBI Taxonomy" id="903983"/>
    <lineage>
        <taxon>Bacteria</taxon>
        <taxon>Bacillati</taxon>
        <taxon>Bacillota</taxon>
        <taxon>Bacilli</taxon>
        <taxon>Lactobacillales</taxon>
        <taxon>Enterococcaceae</taxon>
        <taxon>Enterococcus</taxon>
    </lineage>
</organism>
<evidence type="ECO:0000256" key="7">
    <source>
        <dbReference type="RuleBase" id="RU003557"/>
    </source>
</evidence>
<dbReference type="EC" id="2.3.1.9" evidence="2"/>
<accession>A0A1E5GTG0</accession>
<dbReference type="STRING" id="903983.BCR23_07335"/>
<dbReference type="Pfam" id="PF00108">
    <property type="entry name" value="Thiolase_N"/>
    <property type="match status" value="1"/>
</dbReference>
<dbReference type="InterPro" id="IPR020616">
    <property type="entry name" value="Thiolase_N"/>
</dbReference>
<dbReference type="PROSITE" id="PS00098">
    <property type="entry name" value="THIOLASE_1"/>
    <property type="match status" value="1"/>
</dbReference>
<evidence type="ECO:0000256" key="4">
    <source>
        <dbReference type="ARBA" id="ARBA00023315"/>
    </source>
</evidence>
<evidence type="ECO:0000259" key="8">
    <source>
        <dbReference type="Pfam" id="PF00108"/>
    </source>
</evidence>
<dbReference type="InterPro" id="IPR020613">
    <property type="entry name" value="Thiolase_CS"/>
</dbReference>
<evidence type="ECO:0000256" key="1">
    <source>
        <dbReference type="ARBA" id="ARBA00010982"/>
    </source>
</evidence>
<dbReference type="GO" id="GO:0003985">
    <property type="term" value="F:acetyl-CoA C-acetyltransferase activity"/>
    <property type="evidence" value="ECO:0007669"/>
    <property type="project" value="UniProtKB-EC"/>
</dbReference>
<dbReference type="Gene3D" id="3.40.47.10">
    <property type="match status" value="2"/>
</dbReference>
<comment type="similarity">
    <text evidence="1 7">Belongs to the thiolase-like superfamily. Thiolase family.</text>
</comment>
<evidence type="ECO:0000313" key="11">
    <source>
        <dbReference type="Proteomes" id="UP000094764"/>
    </source>
</evidence>
<feature type="domain" description="Thiolase N-terminal" evidence="8">
    <location>
        <begin position="5"/>
        <end position="263"/>
    </location>
</feature>
<feature type="domain" description="Thiolase C-terminal" evidence="9">
    <location>
        <begin position="271"/>
        <end position="391"/>
    </location>
</feature>
<dbReference type="InterPro" id="IPR020610">
    <property type="entry name" value="Thiolase_AS"/>
</dbReference>
<dbReference type="PANTHER" id="PTHR18919:SF107">
    <property type="entry name" value="ACETYL-COA ACETYLTRANSFERASE, CYTOSOLIC"/>
    <property type="match status" value="1"/>
</dbReference>
<evidence type="ECO:0000256" key="6">
    <source>
        <dbReference type="PIRSR" id="PIRSR000429-1"/>
    </source>
</evidence>
<evidence type="ECO:0000256" key="3">
    <source>
        <dbReference type="ARBA" id="ARBA00022679"/>
    </source>
</evidence>
<dbReference type="PANTHER" id="PTHR18919">
    <property type="entry name" value="ACETYL-COA C-ACYLTRANSFERASE"/>
    <property type="match status" value="1"/>
</dbReference>
<dbReference type="CDD" id="cd00751">
    <property type="entry name" value="thiolase"/>
    <property type="match status" value="1"/>
</dbReference>
<dbReference type="InterPro" id="IPR020615">
    <property type="entry name" value="Thiolase_acyl_enz_int_AS"/>
</dbReference>
<dbReference type="EMBL" id="MIKB01000014">
    <property type="protein sequence ID" value="OEG15953.1"/>
    <property type="molecule type" value="Genomic_DNA"/>
</dbReference>
<keyword evidence="3 7" id="KW-0808">Transferase</keyword>
<comment type="caution">
    <text evidence="10">The sequence shown here is derived from an EMBL/GenBank/DDBJ whole genome shotgun (WGS) entry which is preliminary data.</text>
</comment>
<dbReference type="NCBIfam" id="TIGR01930">
    <property type="entry name" value="AcCoA-C-Actrans"/>
    <property type="match status" value="1"/>
</dbReference>